<gene>
    <name evidence="2" type="ORF">M6B38_377545</name>
</gene>
<organism evidence="2 3">
    <name type="scientific">Iris pallida</name>
    <name type="common">Sweet iris</name>
    <dbReference type="NCBI Taxonomy" id="29817"/>
    <lineage>
        <taxon>Eukaryota</taxon>
        <taxon>Viridiplantae</taxon>
        <taxon>Streptophyta</taxon>
        <taxon>Embryophyta</taxon>
        <taxon>Tracheophyta</taxon>
        <taxon>Spermatophyta</taxon>
        <taxon>Magnoliopsida</taxon>
        <taxon>Liliopsida</taxon>
        <taxon>Asparagales</taxon>
        <taxon>Iridaceae</taxon>
        <taxon>Iridoideae</taxon>
        <taxon>Irideae</taxon>
        <taxon>Iris</taxon>
    </lineage>
</organism>
<sequence length="139" mass="14462">MVGSTGFHPFSGRCSHPQRPVPSRSTTNAATPARASSGGCSQLPSAVGDEAASCPTISAKSGRYFLSHARHLTDVAATDRSFASARRTSGETPHNSSLLPSLLAVASLSLGDSGVLADRNLEIDSSCINLINCKILYFL</sequence>
<dbReference type="AlphaFoldDB" id="A0AAX6GAF1"/>
<reference evidence="2" key="2">
    <citation type="submission" date="2023-04" db="EMBL/GenBank/DDBJ databases">
        <authorList>
            <person name="Bruccoleri R.E."/>
            <person name="Oakeley E.J."/>
            <person name="Faust A.-M."/>
            <person name="Dessus-Babus S."/>
            <person name="Altorfer M."/>
            <person name="Burckhardt D."/>
            <person name="Oertli M."/>
            <person name="Naumann U."/>
            <person name="Petersen F."/>
            <person name="Wong J."/>
        </authorList>
    </citation>
    <scope>NUCLEOTIDE SEQUENCE</scope>
    <source>
        <strain evidence="2">GSM-AAB239-AS_SAM_17_03QT</strain>
        <tissue evidence="2">Leaf</tissue>
    </source>
</reference>
<name>A0AAX6GAF1_IRIPA</name>
<evidence type="ECO:0000313" key="2">
    <source>
        <dbReference type="EMBL" id="KAJ6825674.1"/>
    </source>
</evidence>
<comment type="caution">
    <text evidence="2">The sequence shown here is derived from an EMBL/GenBank/DDBJ whole genome shotgun (WGS) entry which is preliminary data.</text>
</comment>
<proteinExistence type="predicted"/>
<evidence type="ECO:0000256" key="1">
    <source>
        <dbReference type="SAM" id="MobiDB-lite"/>
    </source>
</evidence>
<keyword evidence="3" id="KW-1185">Reference proteome</keyword>
<dbReference type="Proteomes" id="UP001140949">
    <property type="component" value="Unassembled WGS sequence"/>
</dbReference>
<protein>
    <submittedName>
        <fullName evidence="2">Basic proline-rich protein-like</fullName>
    </submittedName>
</protein>
<reference evidence="2" key="1">
    <citation type="journal article" date="2023" name="GigaByte">
        <title>Genome assembly of the bearded iris, Iris pallida Lam.</title>
        <authorList>
            <person name="Bruccoleri R.E."/>
            <person name="Oakeley E.J."/>
            <person name="Faust A.M.E."/>
            <person name="Altorfer M."/>
            <person name="Dessus-Babus S."/>
            <person name="Burckhardt D."/>
            <person name="Oertli M."/>
            <person name="Naumann U."/>
            <person name="Petersen F."/>
            <person name="Wong J."/>
        </authorList>
    </citation>
    <scope>NUCLEOTIDE SEQUENCE</scope>
    <source>
        <strain evidence="2">GSM-AAB239-AS_SAM_17_03QT</strain>
    </source>
</reference>
<feature type="region of interest" description="Disordered" evidence="1">
    <location>
        <begin position="1"/>
        <end position="48"/>
    </location>
</feature>
<dbReference type="EMBL" id="JANAVB010021599">
    <property type="protein sequence ID" value="KAJ6825674.1"/>
    <property type="molecule type" value="Genomic_DNA"/>
</dbReference>
<evidence type="ECO:0000313" key="3">
    <source>
        <dbReference type="Proteomes" id="UP001140949"/>
    </source>
</evidence>
<accession>A0AAX6GAF1</accession>